<dbReference type="Pfam" id="PF06737">
    <property type="entry name" value="Transglycosylas"/>
    <property type="match status" value="1"/>
</dbReference>
<keyword evidence="3" id="KW-0175">Coiled coil</keyword>
<organism evidence="7 8">
    <name type="scientific">Blastococcus tunisiensis</name>
    <dbReference type="NCBI Taxonomy" id="1798228"/>
    <lineage>
        <taxon>Bacteria</taxon>
        <taxon>Bacillati</taxon>
        <taxon>Actinomycetota</taxon>
        <taxon>Actinomycetes</taxon>
        <taxon>Geodermatophilales</taxon>
        <taxon>Geodermatophilaceae</taxon>
        <taxon>Blastococcus</taxon>
    </lineage>
</organism>
<evidence type="ECO:0000313" key="8">
    <source>
        <dbReference type="Proteomes" id="UP000198589"/>
    </source>
</evidence>
<evidence type="ECO:0000256" key="4">
    <source>
        <dbReference type="SAM" id="MobiDB-lite"/>
    </source>
</evidence>
<feature type="compositionally biased region" description="Pro residues" evidence="4">
    <location>
        <begin position="248"/>
        <end position="268"/>
    </location>
</feature>
<evidence type="ECO:0000256" key="5">
    <source>
        <dbReference type="SAM" id="SignalP"/>
    </source>
</evidence>
<feature type="signal peptide" evidence="5">
    <location>
        <begin position="1"/>
        <end position="30"/>
    </location>
</feature>
<accession>A0A1I2KZV4</accession>
<feature type="domain" description="Resuscitation-promoting factor core lysozyme-like" evidence="6">
    <location>
        <begin position="271"/>
        <end position="344"/>
    </location>
</feature>
<reference evidence="8" key="1">
    <citation type="submission" date="2016-10" db="EMBL/GenBank/DDBJ databases">
        <authorList>
            <person name="Varghese N."/>
            <person name="Submissions S."/>
        </authorList>
    </citation>
    <scope>NUCLEOTIDE SEQUENCE [LARGE SCALE GENOMIC DNA]</scope>
    <source>
        <strain evidence="8">DSM 46838</strain>
    </source>
</reference>
<dbReference type="CDD" id="cd13925">
    <property type="entry name" value="RPF"/>
    <property type="match status" value="1"/>
</dbReference>
<feature type="chain" id="PRO_5011577945" evidence="5">
    <location>
        <begin position="31"/>
        <end position="348"/>
    </location>
</feature>
<name>A0A1I2KZV4_9ACTN</name>
<dbReference type="InterPro" id="IPR010618">
    <property type="entry name" value="RPF"/>
</dbReference>
<dbReference type="InterPro" id="IPR023346">
    <property type="entry name" value="Lysozyme-like_dom_sf"/>
</dbReference>
<evidence type="ECO:0000256" key="1">
    <source>
        <dbReference type="ARBA" id="ARBA00010830"/>
    </source>
</evidence>
<keyword evidence="8" id="KW-1185">Reference proteome</keyword>
<sequence>MLRRRRLGRLRAAGLAVGIGLLVVPGTASAAPGDEVGAVAQDAEDAAAEVSRLLEQTGAAQAAADEADARAARAEDELAAMRQASADARAEARGAADAAQRAQAELAAARDAVARFARSSYMSGSSSPLLEGLLTADGPAQMMERAALLAAAGDHRGSAVAGAANARQRAVEARTAAQRAVTEADRLQQAARAAVEAAADARAEADRVVAGLREQQAAAEQELAQVRAALLDLQQQRDAAERASRASSPPPASPPPSGGTSSPAPPPVSSARNWDAVAQCESGGNWSINTGNGYYGGLQFSSSTWLGYGGGSYAPRADLATREQQIAVAEKVLAGQGRGAWPTCGRNL</sequence>
<feature type="coiled-coil region" evidence="3">
    <location>
        <begin position="64"/>
        <end position="119"/>
    </location>
</feature>
<dbReference type="Gene3D" id="1.10.530.10">
    <property type="match status" value="1"/>
</dbReference>
<dbReference type="AlphaFoldDB" id="A0A1I2KZV4"/>
<evidence type="ECO:0000256" key="2">
    <source>
        <dbReference type="ARBA" id="ARBA00022801"/>
    </source>
</evidence>
<dbReference type="Gene3D" id="6.10.250.3150">
    <property type="match status" value="1"/>
</dbReference>
<protein>
    <submittedName>
        <fullName evidence="7">Transglycosylase-like domain-containing protein</fullName>
    </submittedName>
</protein>
<evidence type="ECO:0000259" key="6">
    <source>
        <dbReference type="Pfam" id="PF06737"/>
    </source>
</evidence>
<evidence type="ECO:0000256" key="3">
    <source>
        <dbReference type="SAM" id="Coils"/>
    </source>
</evidence>
<dbReference type="SUPFAM" id="SSF53955">
    <property type="entry name" value="Lysozyme-like"/>
    <property type="match status" value="1"/>
</dbReference>
<keyword evidence="5" id="KW-0732">Signal</keyword>
<dbReference type="STRING" id="1798228.SAMN05216574_12421"/>
<dbReference type="GO" id="GO:0016787">
    <property type="term" value="F:hydrolase activity"/>
    <property type="evidence" value="ECO:0007669"/>
    <property type="project" value="UniProtKB-KW"/>
</dbReference>
<feature type="region of interest" description="Disordered" evidence="4">
    <location>
        <begin position="235"/>
        <end position="271"/>
    </location>
</feature>
<proteinExistence type="inferred from homology"/>
<gene>
    <name evidence="7" type="ORF">SAMN05216574_12421</name>
</gene>
<dbReference type="Proteomes" id="UP000198589">
    <property type="component" value="Unassembled WGS sequence"/>
</dbReference>
<keyword evidence="2" id="KW-0378">Hydrolase</keyword>
<dbReference type="EMBL" id="FOND01000024">
    <property type="protein sequence ID" value="SFF71868.1"/>
    <property type="molecule type" value="Genomic_DNA"/>
</dbReference>
<evidence type="ECO:0000313" key="7">
    <source>
        <dbReference type="EMBL" id="SFF71868.1"/>
    </source>
</evidence>
<comment type="similarity">
    <text evidence="1">Belongs to the transglycosylase family. Rpf subfamily.</text>
</comment>